<dbReference type="InterPro" id="IPR000297">
    <property type="entry name" value="PPIase_PpiC"/>
</dbReference>
<dbReference type="EMBL" id="UFQC01000012">
    <property type="protein sequence ID" value="SSW67588.1"/>
    <property type="molecule type" value="Genomic_DNA"/>
</dbReference>
<evidence type="ECO:0000256" key="3">
    <source>
        <dbReference type="ARBA" id="ARBA00013194"/>
    </source>
</evidence>
<proteinExistence type="inferred from homology"/>
<dbReference type="Proteomes" id="UP000289465">
    <property type="component" value="Unassembled WGS sequence"/>
</dbReference>
<dbReference type="AlphaFoldDB" id="A0A446CIE5"/>
<dbReference type="EC" id="5.2.1.8" evidence="3"/>
<evidence type="ECO:0000256" key="4">
    <source>
        <dbReference type="ARBA" id="ARBA00023110"/>
    </source>
</evidence>
<evidence type="ECO:0000256" key="2">
    <source>
        <dbReference type="ARBA" id="ARBA00007656"/>
    </source>
</evidence>
<dbReference type="SUPFAM" id="SSF54534">
    <property type="entry name" value="FKBP-like"/>
    <property type="match status" value="1"/>
</dbReference>
<dbReference type="PROSITE" id="PS01096">
    <property type="entry name" value="PPIC_PPIASE_1"/>
    <property type="match status" value="1"/>
</dbReference>
<dbReference type="GO" id="GO:0003755">
    <property type="term" value="F:peptidyl-prolyl cis-trans isomerase activity"/>
    <property type="evidence" value="ECO:0007669"/>
    <property type="project" value="UniProtKB-KW"/>
</dbReference>
<dbReference type="Pfam" id="PF13616">
    <property type="entry name" value="Rotamase_3"/>
    <property type="match status" value="1"/>
</dbReference>
<evidence type="ECO:0000256" key="5">
    <source>
        <dbReference type="ARBA" id="ARBA00023235"/>
    </source>
</evidence>
<dbReference type="OrthoDB" id="9769613at2"/>
<keyword evidence="4 6" id="KW-0697">Rotamase</keyword>
<evidence type="ECO:0000259" key="8">
    <source>
        <dbReference type="PROSITE" id="PS50198"/>
    </source>
</evidence>
<dbReference type="Gene3D" id="3.10.50.40">
    <property type="match status" value="1"/>
</dbReference>
<evidence type="ECO:0000256" key="6">
    <source>
        <dbReference type="PROSITE-ProRule" id="PRU00278"/>
    </source>
</evidence>
<dbReference type="PROSITE" id="PS50198">
    <property type="entry name" value="PPIC_PPIASE_2"/>
    <property type="match status" value="1"/>
</dbReference>
<dbReference type="InterPro" id="IPR023058">
    <property type="entry name" value="PPIase_PpiC_CS"/>
</dbReference>
<dbReference type="InterPro" id="IPR050245">
    <property type="entry name" value="PrsA_foldase"/>
</dbReference>
<gene>
    <name evidence="9" type="primary">ppiC_2</name>
    <name evidence="9" type="ORF">AVE30378_02625</name>
</gene>
<evidence type="ECO:0000313" key="10">
    <source>
        <dbReference type="Proteomes" id="UP000289465"/>
    </source>
</evidence>
<sequence>MSNIVETGLEGCGSGNCSCQQTTPQPPQTQERIEPAYVRESSEPPHINGVLLADPSEVLSASELSQRACTELLRQAAIARGLLAAEDPVPRQGAISEAASDAIERLLDAALQLPEIDDEAGRRHHAAHAARYARGERVRARHVLFAVTPGVDLNALRKRAETCLLDVRNNTSQELAEGGGFAKAAAALSNCPSGREGGDLGWLQPEDCAPEFAKELFGHPEIGVLPRLVHSRFGLHVIEVLERQPGIIPPYEQVRSAVFQRLRQQSFATALSQYLRLLANDARMAGVNLDAAETPLVQ</sequence>
<dbReference type="InterPro" id="IPR046357">
    <property type="entry name" value="PPIase_dom_sf"/>
</dbReference>
<feature type="domain" description="PpiC" evidence="8">
    <location>
        <begin position="135"/>
        <end position="242"/>
    </location>
</feature>
<evidence type="ECO:0000313" key="9">
    <source>
        <dbReference type="EMBL" id="SSW67588.1"/>
    </source>
</evidence>
<evidence type="ECO:0000256" key="1">
    <source>
        <dbReference type="ARBA" id="ARBA00000971"/>
    </source>
</evidence>
<keyword evidence="5 6" id="KW-0413">Isomerase</keyword>
<name>A0A446CIE5_9BURK</name>
<comment type="catalytic activity">
    <reaction evidence="1">
        <text>[protein]-peptidylproline (omega=180) = [protein]-peptidylproline (omega=0)</text>
        <dbReference type="Rhea" id="RHEA:16237"/>
        <dbReference type="Rhea" id="RHEA-COMP:10747"/>
        <dbReference type="Rhea" id="RHEA-COMP:10748"/>
        <dbReference type="ChEBI" id="CHEBI:83833"/>
        <dbReference type="ChEBI" id="CHEBI:83834"/>
        <dbReference type="EC" id="5.2.1.8"/>
    </reaction>
</comment>
<feature type="region of interest" description="Disordered" evidence="7">
    <location>
        <begin position="1"/>
        <end position="31"/>
    </location>
</feature>
<protein>
    <recommendedName>
        <fullName evidence="3">peptidylprolyl isomerase</fullName>
        <ecNumber evidence="3">5.2.1.8</ecNumber>
    </recommendedName>
</protein>
<evidence type="ECO:0000256" key="7">
    <source>
        <dbReference type="SAM" id="MobiDB-lite"/>
    </source>
</evidence>
<dbReference type="RefSeq" id="WP_129241333.1">
    <property type="nucleotide sequence ID" value="NZ_UFQC01000012.1"/>
</dbReference>
<reference evidence="9 10" key="1">
    <citation type="submission" date="2018-07" db="EMBL/GenBank/DDBJ databases">
        <authorList>
            <person name="Peeters C."/>
        </authorList>
    </citation>
    <scope>NUCLEOTIDE SEQUENCE [LARGE SCALE GENOMIC DNA]</scope>
    <source>
        <strain evidence="9 10">LMG 30378</strain>
    </source>
</reference>
<organism evidence="9 10">
    <name type="scientific">Achromobacter veterisilvae</name>
    <dbReference type="NCBI Taxonomy" id="2069367"/>
    <lineage>
        <taxon>Bacteria</taxon>
        <taxon>Pseudomonadati</taxon>
        <taxon>Pseudomonadota</taxon>
        <taxon>Betaproteobacteria</taxon>
        <taxon>Burkholderiales</taxon>
        <taxon>Alcaligenaceae</taxon>
        <taxon>Achromobacter</taxon>
    </lineage>
</organism>
<accession>A0A446CIE5</accession>
<comment type="similarity">
    <text evidence="2">Belongs to the PpiC/parvulin rotamase family.</text>
</comment>
<dbReference type="PANTHER" id="PTHR47245">
    <property type="entry name" value="PEPTIDYLPROLYL ISOMERASE"/>
    <property type="match status" value="1"/>
</dbReference>
<dbReference type="PANTHER" id="PTHR47245:SF2">
    <property type="entry name" value="PEPTIDYL-PROLYL CIS-TRANS ISOMERASE HP_0175-RELATED"/>
    <property type="match status" value="1"/>
</dbReference>